<protein>
    <submittedName>
        <fullName evidence="2">Uncharacterized protein</fullName>
    </submittedName>
</protein>
<evidence type="ECO:0000313" key="2">
    <source>
        <dbReference type="EMBL" id="RFT14718.1"/>
    </source>
</evidence>
<reference evidence="2 3" key="1">
    <citation type="submission" date="2018-08" db="EMBL/GenBank/DDBJ databases">
        <title>Genome analysis of the thermophilic bacterium of the candidate phylum Aminicenantes from deep subsurface aquifer revealed its physiology and ecological role.</title>
        <authorList>
            <person name="Kadnikov V.V."/>
            <person name="Mardanov A.V."/>
            <person name="Beletsky A.V."/>
            <person name="Karnachuk O.V."/>
            <person name="Ravin N.V."/>
        </authorList>
    </citation>
    <scope>NUCLEOTIDE SEQUENCE [LARGE SCALE GENOMIC DNA]</scope>
    <source>
        <strain evidence="2">BY38</strain>
    </source>
</reference>
<evidence type="ECO:0000256" key="1">
    <source>
        <dbReference type="SAM" id="Phobius"/>
    </source>
</evidence>
<sequence>MPELSSTKICSFQKSTWLDYLTHYKLLIIGYQVFLAPAYYPVSFFFQQFLIYQ</sequence>
<dbReference type="AlphaFoldDB" id="A0A3E2BJ03"/>
<name>A0A3E2BJ03_9BACT</name>
<keyword evidence="1" id="KW-0812">Transmembrane</keyword>
<comment type="caution">
    <text evidence="2">The sequence shown here is derived from an EMBL/GenBank/DDBJ whole genome shotgun (WGS) entry which is preliminary data.</text>
</comment>
<dbReference type="EMBL" id="QUAH01000022">
    <property type="protein sequence ID" value="RFT14718.1"/>
    <property type="molecule type" value="Genomic_DNA"/>
</dbReference>
<organism evidence="2 3">
    <name type="scientific">Candidatus Saccharicenans subterraneus</name>
    <dbReference type="NCBI Taxonomy" id="2508984"/>
    <lineage>
        <taxon>Bacteria</taxon>
        <taxon>Candidatus Aminicenantota</taxon>
        <taxon>Candidatus Aminicenantia</taxon>
        <taxon>Candidatus Aminicenantales</taxon>
        <taxon>Candidatus Saccharicenantaceae</taxon>
        <taxon>Candidatus Saccharicenans</taxon>
    </lineage>
</organism>
<accession>A0A3E2BJ03</accession>
<dbReference type="Proteomes" id="UP000257323">
    <property type="component" value="Unassembled WGS sequence"/>
</dbReference>
<evidence type="ECO:0000313" key="3">
    <source>
        <dbReference type="Proteomes" id="UP000257323"/>
    </source>
</evidence>
<proteinExistence type="predicted"/>
<gene>
    <name evidence="2" type="ORF">OP8BY_2447</name>
</gene>
<keyword evidence="1" id="KW-1133">Transmembrane helix</keyword>
<keyword evidence="1" id="KW-0472">Membrane</keyword>
<feature type="transmembrane region" description="Helical" evidence="1">
    <location>
        <begin position="26"/>
        <end position="46"/>
    </location>
</feature>